<evidence type="ECO:0000313" key="3">
    <source>
        <dbReference type="Proteomes" id="UP000179284"/>
    </source>
</evidence>
<proteinExistence type="predicted"/>
<name>A0A1D9P3G8_9FIRM</name>
<evidence type="ECO:0008006" key="4">
    <source>
        <dbReference type="Google" id="ProtNLM"/>
    </source>
</evidence>
<keyword evidence="3" id="KW-1185">Reference proteome</keyword>
<dbReference type="AlphaFoldDB" id="A0A1D9P3G8"/>
<reference evidence="3" key="1">
    <citation type="submission" date="2016-10" db="EMBL/GenBank/DDBJ databases">
        <title>The complete genome sequence of the rumen bacterium Butyrivibrio hungatei MB2003.</title>
        <authorList>
            <person name="Palevich N."/>
            <person name="Kelly W.J."/>
            <person name="Leahy S.C."/>
            <person name="Altermann E."/>
            <person name="Rakonjac J."/>
            <person name="Attwood G.T."/>
        </authorList>
    </citation>
    <scope>NUCLEOTIDE SEQUENCE [LARGE SCALE GENOMIC DNA]</scope>
    <source>
        <strain evidence="3">MB2003</strain>
    </source>
</reference>
<evidence type="ECO:0000313" key="2">
    <source>
        <dbReference type="EMBL" id="AOZ97138.1"/>
    </source>
</evidence>
<protein>
    <recommendedName>
        <fullName evidence="4">DUF5640 domain-containing protein</fullName>
    </recommendedName>
</protein>
<organism evidence="2 3">
    <name type="scientific">Butyrivibrio hungatei</name>
    <dbReference type="NCBI Taxonomy" id="185008"/>
    <lineage>
        <taxon>Bacteria</taxon>
        <taxon>Bacillati</taxon>
        <taxon>Bacillota</taxon>
        <taxon>Clostridia</taxon>
        <taxon>Lachnospirales</taxon>
        <taxon>Lachnospiraceae</taxon>
        <taxon>Butyrivibrio</taxon>
    </lineage>
</organism>
<keyword evidence="1" id="KW-0732">Signal</keyword>
<dbReference type="RefSeq" id="WP_071176759.1">
    <property type="nucleotide sequence ID" value="NZ_CP017831.1"/>
</dbReference>
<feature type="chain" id="PRO_5039559094" description="DUF5640 domain-containing protein" evidence="1">
    <location>
        <begin position="25"/>
        <end position="180"/>
    </location>
</feature>
<accession>A0A1D9P3G8</accession>
<dbReference type="Proteomes" id="UP000179284">
    <property type="component" value="Chromosome I"/>
</dbReference>
<dbReference type="KEGG" id="bhu:bhn_I2105"/>
<dbReference type="OrthoDB" id="2005344at2"/>
<evidence type="ECO:0000256" key="1">
    <source>
        <dbReference type="SAM" id="SignalP"/>
    </source>
</evidence>
<dbReference type="EMBL" id="CP017831">
    <property type="protein sequence ID" value="AOZ97138.1"/>
    <property type="molecule type" value="Genomic_DNA"/>
</dbReference>
<gene>
    <name evidence="2" type="ORF">bhn_I2105</name>
</gene>
<sequence length="180" mass="20713">MRAAKRTFLAVAFLLLLIIPTGCGKKTESWAYAYEPTEEVVSFYDNGKAVYKGNDYSYSKDDTYITLKAKDGSEEKLRYEMEGDTMLLYEKSTYKLSGKETEGSIVGTWLQDNGWSYVFTEDGKFSEEGFFNGHYSVDEENSCIRLMYDDPIEDAYLYYTLNGDELTIDYPWPMTKIALN</sequence>
<feature type="signal peptide" evidence="1">
    <location>
        <begin position="1"/>
        <end position="24"/>
    </location>
</feature>